<accession>A0A5B8C3L6</accession>
<proteinExistence type="predicted"/>
<protein>
    <submittedName>
        <fullName evidence="1">Uncharacterized protein</fullName>
    </submittedName>
</protein>
<evidence type="ECO:0000313" key="2">
    <source>
        <dbReference type="Proteomes" id="UP000314616"/>
    </source>
</evidence>
<dbReference type="EMBL" id="CP040915">
    <property type="protein sequence ID" value="QDC25203.1"/>
    <property type="molecule type" value="Genomic_DNA"/>
</dbReference>
<dbReference type="RefSeq" id="WP_139929317.1">
    <property type="nucleotide sequence ID" value="NZ_CP040915.1"/>
</dbReference>
<sequence length="75" mass="8188">MIRKTRVLMVLGLVLLIGGVAVARRPRSFGWTACMPLADAVYSPWMVVLDAPRATGDPTLRRRAVRLVVQNSGIA</sequence>
<evidence type="ECO:0000313" key="1">
    <source>
        <dbReference type="EMBL" id="QDC25203.1"/>
    </source>
</evidence>
<reference evidence="1 2" key="1">
    <citation type="submission" date="2019-05" db="EMBL/GenBank/DDBJ databases">
        <title>Georgenia *** sp. nov., and Georgenia *** sp. nov., isolated from the intestinal contents of plateau pika (Ochotona curzoniae) in the Qinghai-Tibet plateau of China.</title>
        <authorList>
            <person name="Tian Z."/>
        </authorList>
    </citation>
    <scope>NUCLEOTIDE SEQUENCE [LARGE SCALE GENOMIC DNA]</scope>
    <source>
        <strain evidence="1 2">Z443</strain>
    </source>
</reference>
<dbReference type="AlphaFoldDB" id="A0A5B8C3L6"/>
<organism evidence="1 2">
    <name type="scientific">Georgenia yuyongxinii</name>
    <dbReference type="NCBI Taxonomy" id="2589797"/>
    <lineage>
        <taxon>Bacteria</taxon>
        <taxon>Bacillati</taxon>
        <taxon>Actinomycetota</taxon>
        <taxon>Actinomycetes</taxon>
        <taxon>Micrococcales</taxon>
        <taxon>Bogoriellaceae</taxon>
        <taxon>Georgenia</taxon>
    </lineage>
</organism>
<gene>
    <name evidence="1" type="ORF">FE374_11830</name>
</gene>
<dbReference type="Proteomes" id="UP000314616">
    <property type="component" value="Chromosome"/>
</dbReference>
<name>A0A5B8C3L6_9MICO</name>
<dbReference type="KEGG" id="gyu:FE374_11830"/>